<dbReference type="InterPro" id="IPR013087">
    <property type="entry name" value="Znf_C2H2_type"/>
</dbReference>
<organism evidence="2 3">
    <name type="scientific">Mycena albidolilacea</name>
    <dbReference type="NCBI Taxonomy" id="1033008"/>
    <lineage>
        <taxon>Eukaryota</taxon>
        <taxon>Fungi</taxon>
        <taxon>Dikarya</taxon>
        <taxon>Basidiomycota</taxon>
        <taxon>Agaricomycotina</taxon>
        <taxon>Agaricomycetes</taxon>
        <taxon>Agaricomycetidae</taxon>
        <taxon>Agaricales</taxon>
        <taxon>Marasmiineae</taxon>
        <taxon>Mycenaceae</taxon>
        <taxon>Mycena</taxon>
    </lineage>
</organism>
<evidence type="ECO:0000259" key="1">
    <source>
        <dbReference type="PROSITE" id="PS00028"/>
    </source>
</evidence>
<dbReference type="PROSITE" id="PS00028">
    <property type="entry name" value="ZINC_FINGER_C2H2_1"/>
    <property type="match status" value="1"/>
</dbReference>
<dbReference type="AlphaFoldDB" id="A0AAD7E885"/>
<evidence type="ECO:0000313" key="3">
    <source>
        <dbReference type="Proteomes" id="UP001218218"/>
    </source>
</evidence>
<dbReference type="Gene3D" id="3.30.160.60">
    <property type="entry name" value="Classic Zinc Finger"/>
    <property type="match status" value="1"/>
</dbReference>
<proteinExistence type="predicted"/>
<feature type="domain" description="C2H2-type" evidence="1">
    <location>
        <begin position="11"/>
        <end position="34"/>
    </location>
</feature>
<dbReference type="Proteomes" id="UP001218218">
    <property type="component" value="Unassembled WGS sequence"/>
</dbReference>
<name>A0AAD7E885_9AGAR</name>
<sequence length="63" mass="7498">MRRSKQQMFMCLNLGCENRFSRAFLLKAHIVQHHTSDNLKPICCNWPQCGTVFAIRSDYERHE</sequence>
<protein>
    <recommendedName>
        <fullName evidence="1">C2H2-type domain-containing protein</fullName>
    </recommendedName>
</protein>
<dbReference type="SUPFAM" id="SSF57667">
    <property type="entry name" value="beta-beta-alpha zinc fingers"/>
    <property type="match status" value="1"/>
</dbReference>
<keyword evidence="3" id="KW-1185">Reference proteome</keyword>
<dbReference type="EMBL" id="JARIHO010000130">
    <property type="protein sequence ID" value="KAJ7301647.1"/>
    <property type="molecule type" value="Genomic_DNA"/>
</dbReference>
<reference evidence="2" key="1">
    <citation type="submission" date="2023-03" db="EMBL/GenBank/DDBJ databases">
        <title>Massive genome expansion in bonnet fungi (Mycena s.s.) driven by repeated elements and novel gene families across ecological guilds.</title>
        <authorList>
            <consortium name="Lawrence Berkeley National Laboratory"/>
            <person name="Harder C.B."/>
            <person name="Miyauchi S."/>
            <person name="Viragh M."/>
            <person name="Kuo A."/>
            <person name="Thoen E."/>
            <person name="Andreopoulos B."/>
            <person name="Lu D."/>
            <person name="Skrede I."/>
            <person name="Drula E."/>
            <person name="Henrissat B."/>
            <person name="Morin E."/>
            <person name="Kohler A."/>
            <person name="Barry K."/>
            <person name="LaButti K."/>
            <person name="Morin E."/>
            <person name="Salamov A."/>
            <person name="Lipzen A."/>
            <person name="Mereny Z."/>
            <person name="Hegedus B."/>
            <person name="Baldrian P."/>
            <person name="Stursova M."/>
            <person name="Weitz H."/>
            <person name="Taylor A."/>
            <person name="Grigoriev I.V."/>
            <person name="Nagy L.G."/>
            <person name="Martin F."/>
            <person name="Kauserud H."/>
        </authorList>
    </citation>
    <scope>NUCLEOTIDE SEQUENCE</scope>
    <source>
        <strain evidence="2">CBHHK002</strain>
    </source>
</reference>
<accession>A0AAD7E885</accession>
<gene>
    <name evidence="2" type="ORF">DFH08DRAFT_724084</name>
</gene>
<comment type="caution">
    <text evidence="2">The sequence shown here is derived from an EMBL/GenBank/DDBJ whole genome shotgun (WGS) entry which is preliminary data.</text>
</comment>
<dbReference type="InterPro" id="IPR036236">
    <property type="entry name" value="Znf_C2H2_sf"/>
</dbReference>
<evidence type="ECO:0000313" key="2">
    <source>
        <dbReference type="EMBL" id="KAJ7301647.1"/>
    </source>
</evidence>